<organism evidence="3 4">
    <name type="scientific">Kitasatospora nipponensis</name>
    <dbReference type="NCBI Taxonomy" id="258049"/>
    <lineage>
        <taxon>Bacteria</taxon>
        <taxon>Bacillati</taxon>
        <taxon>Actinomycetota</taxon>
        <taxon>Actinomycetes</taxon>
        <taxon>Kitasatosporales</taxon>
        <taxon>Streptomycetaceae</taxon>
        <taxon>Kitasatospora</taxon>
    </lineage>
</organism>
<feature type="region of interest" description="Disordered" evidence="1">
    <location>
        <begin position="1"/>
        <end position="23"/>
    </location>
</feature>
<dbReference type="Proteomes" id="UP001500037">
    <property type="component" value="Unassembled WGS sequence"/>
</dbReference>
<dbReference type="InterPro" id="IPR002937">
    <property type="entry name" value="Amino_oxidase"/>
</dbReference>
<gene>
    <name evidence="3" type="ORF">GCM10009665_60980</name>
</gene>
<dbReference type="InterPro" id="IPR050464">
    <property type="entry name" value="Zeta_carotene_desat/Oxidored"/>
</dbReference>
<dbReference type="PANTHER" id="PTHR42923:SF17">
    <property type="entry name" value="AMINE OXIDASE DOMAIN-CONTAINING PROTEIN"/>
    <property type="match status" value="1"/>
</dbReference>
<dbReference type="Gene3D" id="3.50.50.60">
    <property type="entry name" value="FAD/NAD(P)-binding domain"/>
    <property type="match status" value="1"/>
</dbReference>
<dbReference type="Gene3D" id="3.90.660.10">
    <property type="match status" value="1"/>
</dbReference>
<evidence type="ECO:0000259" key="2">
    <source>
        <dbReference type="Pfam" id="PF01593"/>
    </source>
</evidence>
<protein>
    <submittedName>
        <fullName evidence="3">FAD-dependent oxidoreductase</fullName>
    </submittedName>
</protein>
<dbReference type="PRINTS" id="PR00420">
    <property type="entry name" value="RNGMNOXGNASE"/>
</dbReference>
<dbReference type="PANTHER" id="PTHR42923">
    <property type="entry name" value="PROTOPORPHYRINOGEN OXIDASE"/>
    <property type="match status" value="1"/>
</dbReference>
<reference evidence="3 4" key="1">
    <citation type="journal article" date="2019" name="Int. J. Syst. Evol. Microbiol.">
        <title>The Global Catalogue of Microorganisms (GCM) 10K type strain sequencing project: providing services to taxonomists for standard genome sequencing and annotation.</title>
        <authorList>
            <consortium name="The Broad Institute Genomics Platform"/>
            <consortium name="The Broad Institute Genome Sequencing Center for Infectious Disease"/>
            <person name="Wu L."/>
            <person name="Ma J."/>
        </authorList>
    </citation>
    <scope>NUCLEOTIDE SEQUENCE [LARGE SCALE GENOMIC DNA]</scope>
    <source>
        <strain evidence="3 4">JCM 13004</strain>
    </source>
</reference>
<dbReference type="EMBL" id="BAAALF010000157">
    <property type="protein sequence ID" value="GAA1263193.1"/>
    <property type="molecule type" value="Genomic_DNA"/>
</dbReference>
<feature type="domain" description="Amine oxidase" evidence="2">
    <location>
        <begin position="33"/>
        <end position="326"/>
    </location>
</feature>
<name>A0ABN1WVQ3_9ACTN</name>
<evidence type="ECO:0000256" key="1">
    <source>
        <dbReference type="SAM" id="MobiDB-lite"/>
    </source>
</evidence>
<dbReference type="SUPFAM" id="SSF51905">
    <property type="entry name" value="FAD/NAD(P)-binding domain"/>
    <property type="match status" value="1"/>
</dbReference>
<sequence>MSIPDTASPTTAGARARPGAGRPRRVAVVGSGVAGLTAAYALHRAGVRVELFEADERLGGHAHTQYATGADGRTVPLDTGFLVHNERTYPHLVRLFAELGVRTRASEMSMSVRCEGCGLEYAGARGPGGLFAQPAALRSPRYLRMLAEVTRFHRRARRLLATPAPETALTPDAEAAEPTLAEFLAAGRFSAYFTRHFATPLVAAVWSCPPDLAGEYPARYLFAFLANHGLLGVTGSPTWRTVVGGSQSYVARIAERIDTVHRGAPVREVRRHADGVEIRTETGLRTRADAVVVATHPDQALRLLADADPAERAVLGAFRYSHNPTVLHRDASVLPRAPRARASWNYLMPSCAGGAEGVQVSYHLNRLLGLATEEQYLVTLNEDPAHPLPPGQVLSRTVYQHPLYTRQSLAAQRRLPELTTGRTAFAGAYHGWGFHEDGCRSGLAAAEALLRVGTP</sequence>
<proteinExistence type="predicted"/>
<dbReference type="InterPro" id="IPR036188">
    <property type="entry name" value="FAD/NAD-bd_sf"/>
</dbReference>
<dbReference type="Pfam" id="PF01593">
    <property type="entry name" value="Amino_oxidase"/>
    <property type="match status" value="1"/>
</dbReference>
<keyword evidence="4" id="KW-1185">Reference proteome</keyword>
<accession>A0ABN1WVQ3</accession>
<evidence type="ECO:0000313" key="4">
    <source>
        <dbReference type="Proteomes" id="UP001500037"/>
    </source>
</evidence>
<dbReference type="Gene3D" id="1.10.405.10">
    <property type="entry name" value="Guanine Nucleotide Dissociation Inhibitor, domain 1"/>
    <property type="match status" value="1"/>
</dbReference>
<feature type="compositionally biased region" description="Low complexity" evidence="1">
    <location>
        <begin position="9"/>
        <end position="23"/>
    </location>
</feature>
<comment type="caution">
    <text evidence="3">The sequence shown here is derived from an EMBL/GenBank/DDBJ whole genome shotgun (WGS) entry which is preliminary data.</text>
</comment>
<evidence type="ECO:0000313" key="3">
    <source>
        <dbReference type="EMBL" id="GAA1263193.1"/>
    </source>
</evidence>